<keyword evidence="3" id="KW-1185">Reference proteome</keyword>
<evidence type="ECO:0000259" key="1">
    <source>
        <dbReference type="SMART" id="SM00954"/>
    </source>
</evidence>
<gene>
    <name evidence="2" type="ORF">NNO07_06080</name>
</gene>
<name>A0ABT4Y1F2_METRE</name>
<dbReference type="SUPFAM" id="SSF81301">
    <property type="entry name" value="Nucleotidyltransferase"/>
    <property type="match status" value="1"/>
</dbReference>
<proteinExistence type="predicted"/>
<evidence type="ECO:0000313" key="3">
    <source>
        <dbReference type="Proteomes" id="UP001211689"/>
    </source>
</evidence>
<dbReference type="CDD" id="cd05399">
    <property type="entry name" value="NT_Rel-Spo_like"/>
    <property type="match status" value="1"/>
</dbReference>
<feature type="domain" description="RelA/SpoT" evidence="1">
    <location>
        <begin position="49"/>
        <end position="178"/>
    </location>
</feature>
<organism evidence="2 3">
    <name type="scientific">Metapseudomonas resinovorans</name>
    <name type="common">Pseudomonas resinovorans</name>
    <dbReference type="NCBI Taxonomy" id="53412"/>
    <lineage>
        <taxon>Bacteria</taxon>
        <taxon>Pseudomonadati</taxon>
        <taxon>Pseudomonadota</taxon>
        <taxon>Gammaproteobacteria</taxon>
        <taxon>Pseudomonadales</taxon>
        <taxon>Pseudomonadaceae</taxon>
        <taxon>Metapseudomonas</taxon>
    </lineage>
</organism>
<comment type="caution">
    <text evidence="2">The sequence shown here is derived from an EMBL/GenBank/DDBJ whole genome shotgun (WGS) entry which is preliminary data.</text>
</comment>
<dbReference type="Gene3D" id="3.30.460.10">
    <property type="entry name" value="Beta Polymerase, domain 2"/>
    <property type="match status" value="1"/>
</dbReference>
<dbReference type="RefSeq" id="WP_271470258.1">
    <property type="nucleotide sequence ID" value="NZ_JANEWF010000003.1"/>
</dbReference>
<dbReference type="Proteomes" id="UP001211689">
    <property type="component" value="Unassembled WGS sequence"/>
</dbReference>
<dbReference type="PANTHER" id="PTHR41773:SF1">
    <property type="entry name" value="RELA_SPOT DOMAIN-CONTAINING PROTEIN"/>
    <property type="match status" value="1"/>
</dbReference>
<dbReference type="InterPro" id="IPR043519">
    <property type="entry name" value="NT_sf"/>
</dbReference>
<dbReference type="SMART" id="SM00954">
    <property type="entry name" value="RelA_SpoT"/>
    <property type="match status" value="1"/>
</dbReference>
<accession>A0ABT4Y1F2</accession>
<dbReference type="InterPro" id="IPR007685">
    <property type="entry name" value="RelA_SpoT"/>
</dbReference>
<dbReference type="Pfam" id="PF04607">
    <property type="entry name" value="RelA_SpoT"/>
    <property type="match status" value="1"/>
</dbReference>
<protein>
    <recommendedName>
        <fullName evidence="1">RelA/SpoT domain-containing protein</fullName>
    </recommendedName>
</protein>
<evidence type="ECO:0000313" key="2">
    <source>
        <dbReference type="EMBL" id="MDA8482631.1"/>
    </source>
</evidence>
<reference evidence="2 3" key="1">
    <citation type="submission" date="2022-07" db="EMBL/GenBank/DDBJ databases">
        <title>Genome Analysis of Selected Gammaproteobacteria from Nigerian Food snails.</title>
        <authorList>
            <person name="Okafor A.C."/>
        </authorList>
    </citation>
    <scope>NUCLEOTIDE SEQUENCE [LARGE SCALE GENOMIC DNA]</scope>
    <source>
        <strain evidence="2 3">Awg 2</strain>
    </source>
</reference>
<dbReference type="EMBL" id="JANEWF010000003">
    <property type="protein sequence ID" value="MDA8482631.1"/>
    <property type="molecule type" value="Genomic_DNA"/>
</dbReference>
<dbReference type="PANTHER" id="PTHR41773">
    <property type="entry name" value="GTP PYROPHOSPHATASE-RELATED"/>
    <property type="match status" value="1"/>
</dbReference>
<sequence>MNELEFRQRWGGDKHIYSAWGEFIVESMTGALIGAGKNLDVFLKAPAKFRLKDDDSLVDKAFYRGKNYQDPYGQIEDKVGVRFVVLLLDDISDICNLIQSSDGWKFDACKHFDEDRRRDPLLFTYQSVHYVLRPSKEFVYKDITIPEDTPCEVQVRTLLQHAHAELTHDAIYKAKRTVQPEVHRTVAKSMALIETTDEFFSLVTRKLNYGPLQEFQVIERLDSIYSSLIGLSPHTHKSSIVIWDEFESIVDGDLVDNVRRVIDKYPAIADIIRDRYSKNVFYQQGTIFFVYWMLWRRKQRLLAGWPFSKEMLETLANDIGVSLSVE</sequence>